<evidence type="ECO:0000259" key="8">
    <source>
        <dbReference type="Pfam" id="PF04542"/>
    </source>
</evidence>
<evidence type="ECO:0000313" key="9">
    <source>
        <dbReference type="EMBL" id="MCK9874584.1"/>
    </source>
</evidence>
<keyword evidence="5 6" id="KW-0804">Transcription</keyword>
<dbReference type="InterPro" id="IPR014284">
    <property type="entry name" value="RNA_pol_sigma-70_dom"/>
</dbReference>
<feature type="region of interest" description="Disordered" evidence="7">
    <location>
        <begin position="1"/>
        <end position="37"/>
    </location>
</feature>
<evidence type="ECO:0000256" key="6">
    <source>
        <dbReference type="RuleBase" id="RU000716"/>
    </source>
</evidence>
<keyword evidence="3 6" id="KW-0731">Sigma factor</keyword>
<dbReference type="PANTHER" id="PTHR43133">
    <property type="entry name" value="RNA POLYMERASE ECF-TYPE SIGMA FACTO"/>
    <property type="match status" value="1"/>
</dbReference>
<feature type="domain" description="RNA polymerase sigma-70 region 2" evidence="8">
    <location>
        <begin position="47"/>
        <end position="114"/>
    </location>
</feature>
<proteinExistence type="inferred from homology"/>
<comment type="caution">
    <text evidence="9">The sequence shown here is derived from an EMBL/GenBank/DDBJ whole genome shotgun (WGS) entry which is preliminary data.</text>
</comment>
<dbReference type="InterPro" id="IPR039425">
    <property type="entry name" value="RNA_pol_sigma-70-like"/>
</dbReference>
<name>A0ABT0JT94_9ACTN</name>
<evidence type="ECO:0000256" key="5">
    <source>
        <dbReference type="ARBA" id="ARBA00023163"/>
    </source>
</evidence>
<evidence type="ECO:0000256" key="1">
    <source>
        <dbReference type="ARBA" id="ARBA00010641"/>
    </source>
</evidence>
<dbReference type="SUPFAM" id="SSF88946">
    <property type="entry name" value="Sigma2 domain of RNA polymerase sigma factors"/>
    <property type="match status" value="1"/>
</dbReference>
<accession>A0ABT0JT94</accession>
<dbReference type="InterPro" id="IPR013324">
    <property type="entry name" value="RNA_pol_sigma_r3/r4-like"/>
</dbReference>
<keyword evidence="10" id="KW-1185">Reference proteome</keyword>
<keyword evidence="2 6" id="KW-0805">Transcription regulation</keyword>
<dbReference type="Pfam" id="PF04542">
    <property type="entry name" value="Sigma70_r2"/>
    <property type="match status" value="1"/>
</dbReference>
<evidence type="ECO:0000256" key="7">
    <source>
        <dbReference type="SAM" id="MobiDB-lite"/>
    </source>
</evidence>
<evidence type="ECO:0000256" key="2">
    <source>
        <dbReference type="ARBA" id="ARBA00023015"/>
    </source>
</evidence>
<comment type="similarity">
    <text evidence="1 6">Belongs to the sigma-70 factor family. ECF subfamily.</text>
</comment>
<dbReference type="Gene3D" id="1.10.10.10">
    <property type="entry name" value="Winged helix-like DNA-binding domain superfamily/Winged helix DNA-binding domain"/>
    <property type="match status" value="1"/>
</dbReference>
<dbReference type="Gene3D" id="1.10.1740.10">
    <property type="match status" value="1"/>
</dbReference>
<feature type="compositionally biased region" description="Low complexity" evidence="7">
    <location>
        <begin position="8"/>
        <end position="17"/>
    </location>
</feature>
<dbReference type="InterPro" id="IPR013325">
    <property type="entry name" value="RNA_pol_sigma_r2"/>
</dbReference>
<sequence>MADLTHPSSRSAENGAGEEAGESAWEPSRGSGQDRGAEPADAFVRVLFDECAADLLRYVRRIGPDDAGRAEDLVQETFLRAWRHRADLVGHGNARAWLFRVARNLAIDWHRRQSARPGERMLLPDDEARLADAPAADALSAVLLRVDLVQVLLGLSAAHRETLVHLHCLDRTQNETAGLLGVPLGTVKSRRHVAVREMRWQLVQRGLDGG</sequence>
<dbReference type="PROSITE" id="PS01063">
    <property type="entry name" value="SIGMA70_ECF"/>
    <property type="match status" value="1"/>
</dbReference>
<protein>
    <recommendedName>
        <fullName evidence="6">RNA polymerase sigma factor</fullName>
    </recommendedName>
</protein>
<evidence type="ECO:0000256" key="4">
    <source>
        <dbReference type="ARBA" id="ARBA00023125"/>
    </source>
</evidence>
<dbReference type="InterPro" id="IPR000838">
    <property type="entry name" value="RNA_pol_sigma70_ECF_CS"/>
</dbReference>
<dbReference type="NCBIfam" id="TIGR02937">
    <property type="entry name" value="sigma70-ECF"/>
    <property type="match status" value="1"/>
</dbReference>
<dbReference type="InterPro" id="IPR036388">
    <property type="entry name" value="WH-like_DNA-bd_sf"/>
</dbReference>
<dbReference type="SUPFAM" id="SSF88659">
    <property type="entry name" value="Sigma3 and sigma4 domains of RNA polymerase sigma factors"/>
    <property type="match status" value="1"/>
</dbReference>
<evidence type="ECO:0000256" key="3">
    <source>
        <dbReference type="ARBA" id="ARBA00023082"/>
    </source>
</evidence>
<dbReference type="EMBL" id="JALKFT010000001">
    <property type="protein sequence ID" value="MCK9874584.1"/>
    <property type="molecule type" value="Genomic_DNA"/>
</dbReference>
<reference evidence="9 10" key="1">
    <citation type="submission" date="2022-04" db="EMBL/GenBank/DDBJ databases">
        <title>Genome diversity in the genus Frankia.</title>
        <authorList>
            <person name="Carlos-Shanley C."/>
            <person name="Hahn D."/>
        </authorList>
    </citation>
    <scope>NUCLEOTIDE SEQUENCE [LARGE SCALE GENOMIC DNA]</scope>
    <source>
        <strain evidence="9 10">Ag45/Mut15</strain>
    </source>
</reference>
<dbReference type="Proteomes" id="UP001201873">
    <property type="component" value="Unassembled WGS sequence"/>
</dbReference>
<dbReference type="PANTHER" id="PTHR43133:SF52">
    <property type="entry name" value="ECF RNA POLYMERASE SIGMA FACTOR SIGL"/>
    <property type="match status" value="1"/>
</dbReference>
<evidence type="ECO:0000313" key="10">
    <source>
        <dbReference type="Proteomes" id="UP001201873"/>
    </source>
</evidence>
<dbReference type="InterPro" id="IPR007627">
    <property type="entry name" value="RNA_pol_sigma70_r2"/>
</dbReference>
<gene>
    <name evidence="9" type="ORF">MXD59_02100</name>
</gene>
<keyword evidence="4 6" id="KW-0238">DNA-binding</keyword>
<organism evidence="9 10">
    <name type="scientific">Frankia umida</name>
    <dbReference type="NCBI Taxonomy" id="573489"/>
    <lineage>
        <taxon>Bacteria</taxon>
        <taxon>Bacillati</taxon>
        <taxon>Actinomycetota</taxon>
        <taxon>Actinomycetes</taxon>
        <taxon>Frankiales</taxon>
        <taxon>Frankiaceae</taxon>
        <taxon>Frankia</taxon>
    </lineage>
</organism>